<accession>A0A1H8TLL7</accession>
<sequence length="54" mass="6829">MSDNKPEQDEDPRSYTDKQILEEHSREQVERWRREAHEKHQRWMDVMKNDYGKR</sequence>
<keyword evidence="3" id="KW-1185">Reference proteome</keyword>
<dbReference type="RefSeq" id="WP_171909905.1">
    <property type="nucleotide sequence ID" value="NZ_FOEG01000004.1"/>
</dbReference>
<dbReference type="EMBL" id="FOEG01000004">
    <property type="protein sequence ID" value="SEO91960.1"/>
    <property type="molecule type" value="Genomic_DNA"/>
</dbReference>
<name>A0A1H8TLL7_9GAMM</name>
<reference evidence="2 3" key="1">
    <citation type="submission" date="2016-10" db="EMBL/GenBank/DDBJ databases">
        <authorList>
            <person name="de Groot N.N."/>
        </authorList>
    </citation>
    <scope>NUCLEOTIDE SEQUENCE [LARGE SCALE GENOMIC DNA]</scope>
    <source>
        <strain evidence="2 3">CGMCC 1.6291</strain>
    </source>
</reference>
<dbReference type="AlphaFoldDB" id="A0A1H8TLL7"/>
<gene>
    <name evidence="2" type="ORF">SAMN04488052_104307</name>
</gene>
<dbReference type="Proteomes" id="UP000199657">
    <property type="component" value="Unassembled WGS sequence"/>
</dbReference>
<proteinExistence type="predicted"/>
<evidence type="ECO:0000256" key="1">
    <source>
        <dbReference type="SAM" id="MobiDB-lite"/>
    </source>
</evidence>
<evidence type="ECO:0000313" key="2">
    <source>
        <dbReference type="EMBL" id="SEO91960.1"/>
    </source>
</evidence>
<organism evidence="2 3">
    <name type="scientific">Aquisalimonas asiatica</name>
    <dbReference type="NCBI Taxonomy" id="406100"/>
    <lineage>
        <taxon>Bacteria</taxon>
        <taxon>Pseudomonadati</taxon>
        <taxon>Pseudomonadota</taxon>
        <taxon>Gammaproteobacteria</taxon>
        <taxon>Chromatiales</taxon>
        <taxon>Ectothiorhodospiraceae</taxon>
        <taxon>Aquisalimonas</taxon>
    </lineage>
</organism>
<evidence type="ECO:0000313" key="3">
    <source>
        <dbReference type="Proteomes" id="UP000199657"/>
    </source>
</evidence>
<protein>
    <submittedName>
        <fullName evidence="2">Uncharacterized protein</fullName>
    </submittedName>
</protein>
<feature type="region of interest" description="Disordered" evidence="1">
    <location>
        <begin position="1"/>
        <end position="30"/>
    </location>
</feature>